<keyword evidence="2" id="KW-0808">Transferase</keyword>
<keyword evidence="2" id="KW-0012">Acyltransferase</keyword>
<reference evidence="2" key="1">
    <citation type="journal article" date="2014" name="Int. J. Syst. Evol. Microbiol.">
        <title>Complete genome sequence of Corynebacterium casei LMG S-19264T (=DSM 44701T), isolated from a smear-ripened cheese.</title>
        <authorList>
            <consortium name="US DOE Joint Genome Institute (JGI-PGF)"/>
            <person name="Walter F."/>
            <person name="Albersmeier A."/>
            <person name="Kalinowski J."/>
            <person name="Ruckert C."/>
        </authorList>
    </citation>
    <scope>NUCLEOTIDE SEQUENCE</scope>
    <source>
        <strain evidence="2">KCTC 42651</strain>
    </source>
</reference>
<keyword evidence="3" id="KW-1185">Reference proteome</keyword>
<dbReference type="EMBL" id="BMZS01000005">
    <property type="protein sequence ID" value="GHD51515.1"/>
    <property type="molecule type" value="Genomic_DNA"/>
</dbReference>
<feature type="domain" description="Phospholipid/glycerol acyltransferase" evidence="1">
    <location>
        <begin position="99"/>
        <end position="222"/>
    </location>
</feature>
<dbReference type="GO" id="GO:0016746">
    <property type="term" value="F:acyltransferase activity"/>
    <property type="evidence" value="ECO:0007669"/>
    <property type="project" value="UniProtKB-KW"/>
</dbReference>
<name>A0A918XS53_9PROT</name>
<accession>A0A918XS53</accession>
<dbReference type="InterPro" id="IPR045746">
    <property type="entry name" value="ACT14924-like_Acyltransf_dom"/>
</dbReference>
<dbReference type="AlphaFoldDB" id="A0A918XS53"/>
<dbReference type="Proteomes" id="UP000630353">
    <property type="component" value="Unassembled WGS sequence"/>
</dbReference>
<dbReference type="Pfam" id="PF19576">
    <property type="entry name" value="Acyltransf_2"/>
    <property type="match status" value="1"/>
</dbReference>
<dbReference type="RefSeq" id="WP_189990191.1">
    <property type="nucleotide sequence ID" value="NZ_BMZS01000005.1"/>
</dbReference>
<sequence length="299" mass="33967">MVAGRTSALLKRLTRPAPPLPADFPNFSYATPEHRLLKRLAIQVVERLTGQPRLKRLYLEHRLNPIPDEDFWTAAIRKLELNLVYDRARWRAVPKDGPLVIVANHPFGVLDGIIISYLTSQIRPRFKVLTNSVLFRAPEVQPFLLPIDFAETRAALATNIESRRQALQELSEGGAVVVFPGGTVSTATPPFGRAYDPDWKPFTSKLIVQARASVVPVFFEGQNSRLFQIASNLSQTARESLLFKEIARRIGSDVPIRIGDVLPYATLERYRDRKELIEYLRRVTYELGGQDPSKRMRVR</sequence>
<evidence type="ECO:0000259" key="1">
    <source>
        <dbReference type="SMART" id="SM00563"/>
    </source>
</evidence>
<dbReference type="SUPFAM" id="SSF69593">
    <property type="entry name" value="Glycerol-3-phosphate (1)-acyltransferase"/>
    <property type="match status" value="1"/>
</dbReference>
<organism evidence="2 3">
    <name type="scientific">Thalassobaculum fulvum</name>
    <dbReference type="NCBI Taxonomy" id="1633335"/>
    <lineage>
        <taxon>Bacteria</taxon>
        <taxon>Pseudomonadati</taxon>
        <taxon>Pseudomonadota</taxon>
        <taxon>Alphaproteobacteria</taxon>
        <taxon>Rhodospirillales</taxon>
        <taxon>Thalassobaculaceae</taxon>
        <taxon>Thalassobaculum</taxon>
    </lineage>
</organism>
<reference evidence="2" key="2">
    <citation type="submission" date="2020-09" db="EMBL/GenBank/DDBJ databases">
        <authorList>
            <person name="Sun Q."/>
            <person name="Kim S."/>
        </authorList>
    </citation>
    <scope>NUCLEOTIDE SEQUENCE</scope>
    <source>
        <strain evidence="2">KCTC 42651</strain>
    </source>
</reference>
<protein>
    <submittedName>
        <fullName evidence="2">Glycerol acyltransferase</fullName>
    </submittedName>
</protein>
<evidence type="ECO:0000313" key="3">
    <source>
        <dbReference type="Proteomes" id="UP000630353"/>
    </source>
</evidence>
<proteinExistence type="predicted"/>
<comment type="caution">
    <text evidence="2">The sequence shown here is derived from an EMBL/GenBank/DDBJ whole genome shotgun (WGS) entry which is preliminary data.</text>
</comment>
<dbReference type="SMART" id="SM00563">
    <property type="entry name" value="PlsC"/>
    <property type="match status" value="1"/>
</dbReference>
<gene>
    <name evidence="2" type="ORF">GCM10017083_26050</name>
</gene>
<evidence type="ECO:0000313" key="2">
    <source>
        <dbReference type="EMBL" id="GHD51515.1"/>
    </source>
</evidence>
<dbReference type="CDD" id="cd07986">
    <property type="entry name" value="LPLAT_ACT14924-like"/>
    <property type="match status" value="1"/>
</dbReference>
<dbReference type="InterPro" id="IPR002123">
    <property type="entry name" value="Plipid/glycerol_acylTrfase"/>
</dbReference>